<dbReference type="SMART" id="SM00635">
    <property type="entry name" value="BID_2"/>
    <property type="match status" value="1"/>
</dbReference>
<dbReference type="Pfam" id="PF13385">
    <property type="entry name" value="Laminin_G_3"/>
    <property type="match status" value="3"/>
</dbReference>
<evidence type="ECO:0000256" key="1">
    <source>
        <dbReference type="ARBA" id="ARBA00009865"/>
    </source>
</evidence>
<organism evidence="7 8">
    <name type="scientific">Paenibacillus planticolens</name>
    <dbReference type="NCBI Taxonomy" id="2654976"/>
    <lineage>
        <taxon>Bacteria</taxon>
        <taxon>Bacillati</taxon>
        <taxon>Bacillota</taxon>
        <taxon>Bacilli</taxon>
        <taxon>Bacillales</taxon>
        <taxon>Paenibacillaceae</taxon>
        <taxon>Paenibacillus</taxon>
    </lineage>
</organism>
<evidence type="ECO:0000259" key="6">
    <source>
        <dbReference type="PROSITE" id="PS51766"/>
    </source>
</evidence>
<comment type="caution">
    <text evidence="7">The sequence shown here is derived from an EMBL/GenBank/DDBJ whole genome shotgun (WGS) entry which is preliminary data.</text>
</comment>
<dbReference type="InterPro" id="IPR036439">
    <property type="entry name" value="Dockerin_dom_sf"/>
</dbReference>
<evidence type="ECO:0000256" key="5">
    <source>
        <dbReference type="ARBA" id="ARBA00023295"/>
    </source>
</evidence>
<dbReference type="Gene3D" id="2.115.10.20">
    <property type="entry name" value="Glycosyl hydrolase domain, family 43"/>
    <property type="match status" value="2"/>
</dbReference>
<dbReference type="InterPro" id="IPR023296">
    <property type="entry name" value="Glyco_hydro_beta-prop_sf"/>
</dbReference>
<name>A0ABX1ZIW5_9BACL</name>
<dbReference type="Gene3D" id="2.60.40.2340">
    <property type="match status" value="1"/>
</dbReference>
<dbReference type="PANTHER" id="PTHR43772">
    <property type="entry name" value="ENDO-1,4-BETA-XYLANASE"/>
    <property type="match status" value="1"/>
</dbReference>
<dbReference type="PROSITE" id="PS00018">
    <property type="entry name" value="EF_HAND_1"/>
    <property type="match status" value="2"/>
</dbReference>
<dbReference type="CDD" id="cd08547">
    <property type="entry name" value="Type_II_cohesin"/>
    <property type="match status" value="1"/>
</dbReference>
<dbReference type="InterPro" id="IPR002105">
    <property type="entry name" value="Dockerin_1_rpt"/>
</dbReference>
<dbReference type="CDD" id="cd09004">
    <property type="entry name" value="GH43_bXyl-like"/>
    <property type="match status" value="1"/>
</dbReference>
<dbReference type="InterPro" id="IPR046780">
    <property type="entry name" value="aBig_2"/>
</dbReference>
<dbReference type="PANTHER" id="PTHR43772:SF2">
    <property type="entry name" value="PUTATIVE (AFU_ORTHOLOGUE AFUA_2G04480)-RELATED"/>
    <property type="match status" value="1"/>
</dbReference>
<protein>
    <submittedName>
        <fullName evidence="7">Family 43 glycosylhydrolase</fullName>
    </submittedName>
</protein>
<dbReference type="SUPFAM" id="SSF75005">
    <property type="entry name" value="Arabinanase/levansucrase/invertase"/>
    <property type="match status" value="2"/>
</dbReference>
<dbReference type="InterPro" id="IPR006710">
    <property type="entry name" value="Glyco_hydro_43"/>
</dbReference>
<dbReference type="InterPro" id="IPR016134">
    <property type="entry name" value="Dockerin_dom"/>
</dbReference>
<keyword evidence="2" id="KW-0624">Polysaccharide degradation</keyword>
<accession>A0ABX1ZIW5</accession>
<dbReference type="EMBL" id="WHNZ01000016">
    <property type="protein sequence ID" value="NOV00039.1"/>
    <property type="molecule type" value="Genomic_DNA"/>
</dbReference>
<evidence type="ECO:0000256" key="4">
    <source>
        <dbReference type="ARBA" id="ARBA00023277"/>
    </source>
</evidence>
<dbReference type="InterPro" id="IPR008965">
    <property type="entry name" value="CBM2/CBM3_carb-bd_dom_sf"/>
</dbReference>
<dbReference type="Pfam" id="PF04616">
    <property type="entry name" value="Glyco_hydro_43"/>
    <property type="match status" value="2"/>
</dbReference>
<dbReference type="Gene3D" id="2.60.120.200">
    <property type="match status" value="3"/>
</dbReference>
<dbReference type="InterPro" id="IPR018247">
    <property type="entry name" value="EF_Hand_1_Ca_BS"/>
</dbReference>
<dbReference type="InterPro" id="IPR052176">
    <property type="entry name" value="Glycosyl_Hydrlase_43_Enz"/>
</dbReference>
<dbReference type="Pfam" id="PF20578">
    <property type="entry name" value="aBig_2"/>
    <property type="match status" value="2"/>
</dbReference>
<dbReference type="Gene3D" id="2.60.40.680">
    <property type="match status" value="1"/>
</dbReference>
<dbReference type="SUPFAM" id="SSF49384">
    <property type="entry name" value="Carbohydrate-binding domain"/>
    <property type="match status" value="1"/>
</dbReference>
<keyword evidence="8" id="KW-1185">Reference proteome</keyword>
<dbReference type="Pfam" id="PF00404">
    <property type="entry name" value="Dockerin_1"/>
    <property type="match status" value="1"/>
</dbReference>
<dbReference type="CDD" id="cd14254">
    <property type="entry name" value="Dockerin_II"/>
    <property type="match status" value="1"/>
</dbReference>
<evidence type="ECO:0000313" key="7">
    <source>
        <dbReference type="EMBL" id="NOV00039.1"/>
    </source>
</evidence>
<dbReference type="Pfam" id="PF02368">
    <property type="entry name" value="Big_2"/>
    <property type="match status" value="1"/>
</dbReference>
<dbReference type="InterPro" id="IPR003343">
    <property type="entry name" value="Big_2"/>
</dbReference>
<keyword evidence="2" id="KW-0858">Xylan degradation</keyword>
<dbReference type="CDD" id="cd08983">
    <property type="entry name" value="GH43_Bt3655-like"/>
    <property type="match status" value="1"/>
</dbReference>
<dbReference type="SUPFAM" id="SSF49899">
    <property type="entry name" value="Concanavalin A-like lectins/glucanases"/>
    <property type="match status" value="3"/>
</dbReference>
<reference evidence="7 8" key="1">
    <citation type="submission" date="2019-10" db="EMBL/GenBank/DDBJ databases">
        <title>Description of Paenibacillus pedi sp. nov.</title>
        <authorList>
            <person name="Carlier A."/>
            <person name="Qi S."/>
        </authorList>
    </citation>
    <scope>NUCLEOTIDE SEQUENCE [LARGE SCALE GENOMIC DNA]</scope>
    <source>
        <strain evidence="7 8">LMG 31457</strain>
    </source>
</reference>
<gene>
    <name evidence="7" type="ORF">GC097_08425</name>
</gene>
<dbReference type="Gene3D" id="1.10.1330.10">
    <property type="entry name" value="Dockerin domain"/>
    <property type="match status" value="1"/>
</dbReference>
<proteinExistence type="inferred from homology"/>
<keyword evidence="5" id="KW-0326">Glycosidase</keyword>
<evidence type="ECO:0000313" key="8">
    <source>
        <dbReference type="Proteomes" id="UP000618579"/>
    </source>
</evidence>
<evidence type="ECO:0000256" key="3">
    <source>
        <dbReference type="ARBA" id="ARBA00022801"/>
    </source>
</evidence>
<dbReference type="InterPro" id="IPR013320">
    <property type="entry name" value="ConA-like_dom_sf"/>
</dbReference>
<evidence type="ECO:0000256" key="2">
    <source>
        <dbReference type="ARBA" id="ARBA00022651"/>
    </source>
</evidence>
<dbReference type="Gene3D" id="2.60.40.1080">
    <property type="match status" value="1"/>
</dbReference>
<dbReference type="SUPFAM" id="SSF63446">
    <property type="entry name" value="Type I dockerin domain"/>
    <property type="match status" value="1"/>
</dbReference>
<keyword evidence="4" id="KW-0119">Carbohydrate metabolism</keyword>
<comment type="similarity">
    <text evidence="1">Belongs to the glycosyl hydrolase 43 family.</text>
</comment>
<dbReference type="PROSITE" id="PS51766">
    <property type="entry name" value="DOCKERIN"/>
    <property type="match status" value="1"/>
</dbReference>
<sequence>MGSFRLVLLAHSKLKEDERVGKKIVSLLLTISMLAGLLLGMPTTGAAAEDSSLMLWYRFNEGTGTTVADSSGNNRSGKLNGTYSWTKGPDGSGAISLDGSSGFVQMPNAILAGLSSVTVATNVFVDQANSNPSWVFTFGSSTNPNGDANAHYLGLLLEAGGYRAMLATARWTNEQSTKVSSDFVKGVWKHVAYTQTGTTGTLYVDGVQVARNTGVTFTPAQMESTIANYIGKPAYTADRFFKGKVSDFRLYSRALSASEVKDLANSSDLGSVAQDMAALTLGDTSEVISNLNLPSGGAFGSTITWSTSDASVITNTGVITSGAADKTATLTATIAKGAASATKTFTVTVKSSDVATTRFLQEEAAKLAVRDADAIRGNITLPLTSDKGAAITWTSDKPDVINANESVNENYDNTPPGVLTRQAVDTQVTLTATLSYSGKSYEKKIPVTVKAKPKALTPADMKEYLFSYFTGESSTGEQTYFATSKDGLHWKDLNDLNPVLTSDIGEKGVRDHFILRSAEGDKYYILATDLRIASGKGWTTAMHSGSTSLVIWESTDLVNWSAPRLVDVAGAIPGAGCAWAPEATYDEKTGEYVVYWATISQQPDSTWKAIVYYAKTRDFYTFTTPQKFIERPSHDIIDTTIIKADNSKYKYYRASGDGQITIEGSNQLLHSDWDVIGTLQSVGKTGSDVEGPEIYKFNDRDEFAIIADQFATGKGYLPVLTNDLSDPSTYHIPDASQYWFGVNKKRHGGLLSITQEEYDRIMAKWGDVPVTPNEQPQQNPILEYNFDENSTGGTIKDVSGNNYTGALNGNAKVVFDQEKNSQVLYLDGSSGTFAAFPQGFFDGRDAVTISMDVKPVTVSGSFFTFTIGKNTTKYMFLKTMDTQIRNAITMGSYSYEEEAKATTASIANKWMNIKLVMTPTTMTMYKDGVLFAQNNNLNVPISYLGKDVLAYLGKSFYSADAYFKGNFDNIKVYNRALTASEIAGEGGGAVTGVSLNKSASVLEVGKNDTLVATIVPSYASNKAVTFASNSAAVTLSNPVYDAQTGTTSVTITGASEGSAVITATTADGGKTAVCVVTVTTPKVEGLKLWYKFDEVSGSIAADSSGNGYNGAYVNTPAWGTGMSGGSFKMSGGASTSTTAPYVKIPNGVLNGTNNMTIASYVKWNSSATVNQWLYALGINSNKYIFTSPYNGSGLLYSAITNYKGTSSNYGYTTEEKLTASAGLTGNTWKHVALVIDSDNHTGTMYVDGIPVATNTNVTIKPSDLYDASKDYSGYIGKSFYSADPYFAGEIDDFRIYDRALSADQVADLAGPLLPTTSIIKATASGLKYDAIIDSATSKVTLALKPGGKIQSIAPEFTLSSGATISPASGSVQDLTNPITYTVTGKDGKTQKWTVAAVIANNPVLPGLYADPEVAVFGNKFYIYPTTDGYSGWAGTSFKAFSSDNLIDWKDEGIVFDLQTDENWDGAGKYAWAPAIAEKNGIYYFYYCANKSIGVATSTSPAGPFKDALGKALIKAGDYSGQMIDPAVFKDDDGQYYIYFGQAPGYVAKLNDDMISLNGKAQTLSISGDSFHEGEFMIKRNGIYYLMWSKNDTGSENYQVVYATGSSPTGPFTGKGIILQKDLSLGIRGTGHSSVIKIPDKDEYYIVYHRMAIPDGKDGYHREVCIDKLEFNADGTIKPVVPTLGGISTPVYLPGHGTVPTATLSGAATAYPGQSIDLTYRLSGVADSIYAHDITLAYDPDQLEFESVQPLREGLEVVRMSSQAQGKFRFLVADVSGGLMDANADLFKFVFKVKSQTLPGSVSVSPTDLLIANGAGVEQPVTGTSYSVSIVAPGVPGDVNSDGKVSVGDLGIIAAAYGKTSADPDWAKYRSADINHDGKVDIEDLAAVARLILG</sequence>
<feature type="domain" description="Dockerin" evidence="6">
    <location>
        <begin position="1831"/>
        <end position="1893"/>
    </location>
</feature>
<keyword evidence="3" id="KW-0378">Hydrolase</keyword>
<dbReference type="Proteomes" id="UP000618579">
    <property type="component" value="Unassembled WGS sequence"/>
</dbReference>